<protein>
    <submittedName>
        <fullName evidence="9">Carbohydrate ABC transporter permease</fullName>
    </submittedName>
</protein>
<evidence type="ECO:0000256" key="3">
    <source>
        <dbReference type="ARBA" id="ARBA00022475"/>
    </source>
</evidence>
<evidence type="ECO:0000259" key="8">
    <source>
        <dbReference type="PROSITE" id="PS50928"/>
    </source>
</evidence>
<keyword evidence="2 7" id="KW-0813">Transport</keyword>
<dbReference type="SUPFAM" id="SSF161098">
    <property type="entry name" value="MetI-like"/>
    <property type="match status" value="1"/>
</dbReference>
<dbReference type="PROSITE" id="PS50928">
    <property type="entry name" value="ABC_TM1"/>
    <property type="match status" value="1"/>
</dbReference>
<feature type="transmembrane region" description="Helical" evidence="7">
    <location>
        <begin position="141"/>
        <end position="162"/>
    </location>
</feature>
<comment type="similarity">
    <text evidence="7">Belongs to the binding-protein-dependent transport system permease family.</text>
</comment>
<keyword evidence="5 7" id="KW-1133">Transmembrane helix</keyword>
<accession>A0ABW4Z3T2</accession>
<dbReference type="EMBL" id="JBHUHD010000001">
    <property type="protein sequence ID" value="MFD2143272.1"/>
    <property type="molecule type" value="Genomic_DNA"/>
</dbReference>
<dbReference type="Gene3D" id="1.10.3720.10">
    <property type="entry name" value="MetI-like"/>
    <property type="match status" value="1"/>
</dbReference>
<feature type="transmembrane region" description="Helical" evidence="7">
    <location>
        <begin position="291"/>
        <end position="310"/>
    </location>
</feature>
<organism evidence="9 10">
    <name type="scientific">Ancylobacter oerskovii</name>
    <dbReference type="NCBI Taxonomy" id="459519"/>
    <lineage>
        <taxon>Bacteria</taxon>
        <taxon>Pseudomonadati</taxon>
        <taxon>Pseudomonadota</taxon>
        <taxon>Alphaproteobacteria</taxon>
        <taxon>Hyphomicrobiales</taxon>
        <taxon>Xanthobacteraceae</taxon>
        <taxon>Ancylobacter</taxon>
    </lineage>
</organism>
<evidence type="ECO:0000256" key="4">
    <source>
        <dbReference type="ARBA" id="ARBA00022692"/>
    </source>
</evidence>
<dbReference type="PANTHER" id="PTHR43005">
    <property type="entry name" value="BLR7065 PROTEIN"/>
    <property type="match status" value="1"/>
</dbReference>
<comment type="subcellular location">
    <subcellularLocation>
        <location evidence="1 7">Cell membrane</location>
        <topology evidence="1 7">Multi-pass membrane protein</topology>
    </subcellularLocation>
</comment>
<keyword evidence="3" id="KW-1003">Cell membrane</keyword>
<keyword evidence="4 7" id="KW-0812">Transmembrane</keyword>
<sequence length="320" mass="35556">MGALLPTQGEDNEMASASDTITAAGLQGAGMRERAWYPYLLIAPSMITLVVVSLAPFIYAIYLSFHEAKFGRVRDFVGFDNYMTLLTDERFWNSIGVATTFVFIAVPIEFMLGLIGALVLNQNVRGRSILIPLLFMPTMMAPIVVGLLWKIMLAGSWGFFSYNVLERFNILGETSIFASPELALYALIFVDIWQWTPFMMLAFFAGLQALPLGPYRAAAVDGANPVQMFFHITLPMMTPLLAVIGLLRFIDAFKVFDTIYILTNGGPGTSTETPSILANKMTFEFWNIGEASALAVLVWIAFFAFCSLFYQVAKKRLNAF</sequence>
<feature type="transmembrane region" description="Helical" evidence="7">
    <location>
        <begin position="39"/>
        <end position="62"/>
    </location>
</feature>
<name>A0ABW4Z3T2_9HYPH</name>
<feature type="domain" description="ABC transmembrane type-1" evidence="8">
    <location>
        <begin position="91"/>
        <end position="309"/>
    </location>
</feature>
<dbReference type="InterPro" id="IPR035906">
    <property type="entry name" value="MetI-like_sf"/>
</dbReference>
<evidence type="ECO:0000313" key="10">
    <source>
        <dbReference type="Proteomes" id="UP001597299"/>
    </source>
</evidence>
<dbReference type="Pfam" id="PF00528">
    <property type="entry name" value="BPD_transp_1"/>
    <property type="match status" value="1"/>
</dbReference>
<dbReference type="Proteomes" id="UP001597299">
    <property type="component" value="Unassembled WGS sequence"/>
</dbReference>
<evidence type="ECO:0000256" key="6">
    <source>
        <dbReference type="ARBA" id="ARBA00023136"/>
    </source>
</evidence>
<feature type="transmembrane region" description="Helical" evidence="7">
    <location>
        <begin position="91"/>
        <end position="120"/>
    </location>
</feature>
<dbReference type="CDD" id="cd06261">
    <property type="entry name" value="TM_PBP2"/>
    <property type="match status" value="1"/>
</dbReference>
<keyword evidence="6 7" id="KW-0472">Membrane</keyword>
<keyword evidence="10" id="KW-1185">Reference proteome</keyword>
<evidence type="ECO:0000256" key="2">
    <source>
        <dbReference type="ARBA" id="ARBA00022448"/>
    </source>
</evidence>
<proteinExistence type="inferred from homology"/>
<gene>
    <name evidence="9" type="ORF">ACFSNC_22930</name>
</gene>
<feature type="transmembrane region" description="Helical" evidence="7">
    <location>
        <begin position="228"/>
        <end position="250"/>
    </location>
</feature>
<feature type="transmembrane region" description="Helical" evidence="7">
    <location>
        <begin position="182"/>
        <end position="207"/>
    </location>
</feature>
<dbReference type="PANTHER" id="PTHR43005:SF2">
    <property type="entry name" value="INTEGRAL MEMBRANE SUGAR TRANSPORT PROTEIN"/>
    <property type="match status" value="1"/>
</dbReference>
<evidence type="ECO:0000256" key="7">
    <source>
        <dbReference type="RuleBase" id="RU363032"/>
    </source>
</evidence>
<reference evidence="10" key="1">
    <citation type="journal article" date="2019" name="Int. J. Syst. Evol. Microbiol.">
        <title>The Global Catalogue of Microorganisms (GCM) 10K type strain sequencing project: providing services to taxonomists for standard genome sequencing and annotation.</title>
        <authorList>
            <consortium name="The Broad Institute Genomics Platform"/>
            <consortium name="The Broad Institute Genome Sequencing Center for Infectious Disease"/>
            <person name="Wu L."/>
            <person name="Ma J."/>
        </authorList>
    </citation>
    <scope>NUCLEOTIDE SEQUENCE [LARGE SCALE GENOMIC DNA]</scope>
    <source>
        <strain evidence="10">CCM 7435</strain>
    </source>
</reference>
<evidence type="ECO:0000256" key="1">
    <source>
        <dbReference type="ARBA" id="ARBA00004651"/>
    </source>
</evidence>
<dbReference type="InterPro" id="IPR000515">
    <property type="entry name" value="MetI-like"/>
</dbReference>
<evidence type="ECO:0000256" key="5">
    <source>
        <dbReference type="ARBA" id="ARBA00022989"/>
    </source>
</evidence>
<comment type="caution">
    <text evidence="9">The sequence shown here is derived from an EMBL/GenBank/DDBJ whole genome shotgun (WGS) entry which is preliminary data.</text>
</comment>
<dbReference type="RefSeq" id="WP_246549355.1">
    <property type="nucleotide sequence ID" value="NZ_JAHBGB010000044.1"/>
</dbReference>
<evidence type="ECO:0000313" key="9">
    <source>
        <dbReference type="EMBL" id="MFD2143272.1"/>
    </source>
</evidence>